<evidence type="ECO:0000313" key="1">
    <source>
        <dbReference type="EMBL" id="RNI36713.1"/>
    </source>
</evidence>
<dbReference type="RefSeq" id="WP_123120631.1">
    <property type="nucleotide sequence ID" value="NZ_RJJR01000007.1"/>
</dbReference>
<dbReference type="Proteomes" id="UP000267223">
    <property type="component" value="Unassembled WGS sequence"/>
</dbReference>
<dbReference type="OrthoDB" id="961309at2"/>
<reference evidence="1 2" key="1">
    <citation type="submission" date="2018-11" db="EMBL/GenBank/DDBJ databases">
        <title>Draft genome sequence of Ferruginibacter sp. BO-59.</title>
        <authorList>
            <person name="Im W.T."/>
        </authorList>
    </citation>
    <scope>NUCLEOTIDE SEQUENCE [LARGE SCALE GENOMIC DNA]</scope>
    <source>
        <strain evidence="1 2">BO-59</strain>
    </source>
</reference>
<protein>
    <submittedName>
        <fullName evidence="1">Uncharacterized protein</fullName>
    </submittedName>
</protein>
<sequence>MNPNNPIDEILIMLRSLKDKPEQLEKLHQYMLNELYTEDDATTETIAIPERYASLVKDVADSLSAGLVCYINPDTLEIINIPQTIADTMMFDEDEDDENEDEEEGEPFYADLKRINRDWEGTITINPPDSTESFSFMEQFVSILPESRISKRLSDALSGRKPFSRFNTIIHQSDEREAWFAFRQKCVENYVAEILAGRLWKNEFTN</sequence>
<organism evidence="1 2">
    <name type="scientific">Hanamia caeni</name>
    <dbReference type="NCBI Taxonomy" id="2294116"/>
    <lineage>
        <taxon>Bacteria</taxon>
        <taxon>Pseudomonadati</taxon>
        <taxon>Bacteroidota</taxon>
        <taxon>Chitinophagia</taxon>
        <taxon>Chitinophagales</taxon>
        <taxon>Chitinophagaceae</taxon>
        <taxon>Hanamia</taxon>
    </lineage>
</organism>
<gene>
    <name evidence="1" type="ORF">EFY79_10330</name>
</gene>
<dbReference type="AlphaFoldDB" id="A0A3M9NHN5"/>
<proteinExistence type="predicted"/>
<comment type="caution">
    <text evidence="1">The sequence shown here is derived from an EMBL/GenBank/DDBJ whole genome shotgun (WGS) entry which is preliminary data.</text>
</comment>
<keyword evidence="2" id="KW-1185">Reference proteome</keyword>
<accession>A0A3M9NHN5</accession>
<dbReference type="EMBL" id="RJJR01000007">
    <property type="protein sequence ID" value="RNI36713.1"/>
    <property type="molecule type" value="Genomic_DNA"/>
</dbReference>
<evidence type="ECO:0000313" key="2">
    <source>
        <dbReference type="Proteomes" id="UP000267223"/>
    </source>
</evidence>
<name>A0A3M9NHN5_9BACT</name>